<feature type="transmembrane region" description="Helical" evidence="1">
    <location>
        <begin position="38"/>
        <end position="59"/>
    </location>
</feature>
<dbReference type="RefSeq" id="WP_147184809.1">
    <property type="nucleotide sequence ID" value="NZ_CP042382.1"/>
</dbReference>
<gene>
    <name evidence="2" type="ORF">FGL86_12225</name>
</gene>
<protein>
    <submittedName>
        <fullName evidence="2">Uncharacterized protein</fullName>
    </submittedName>
</protein>
<proteinExistence type="predicted"/>
<keyword evidence="1" id="KW-0472">Membrane</keyword>
<organism evidence="2 3">
    <name type="scientific">Pistricoccus aurantiacus</name>
    <dbReference type="NCBI Taxonomy" id="1883414"/>
    <lineage>
        <taxon>Bacteria</taxon>
        <taxon>Pseudomonadati</taxon>
        <taxon>Pseudomonadota</taxon>
        <taxon>Gammaproteobacteria</taxon>
        <taxon>Oceanospirillales</taxon>
        <taxon>Halomonadaceae</taxon>
        <taxon>Pistricoccus</taxon>
    </lineage>
</organism>
<evidence type="ECO:0000313" key="2">
    <source>
        <dbReference type="EMBL" id="QEA39761.1"/>
    </source>
</evidence>
<dbReference type="EMBL" id="CP042382">
    <property type="protein sequence ID" value="QEA39761.1"/>
    <property type="molecule type" value="Genomic_DNA"/>
</dbReference>
<dbReference type="Proteomes" id="UP000321272">
    <property type="component" value="Chromosome"/>
</dbReference>
<dbReference type="KEGG" id="paur:FGL86_12225"/>
<reference evidence="2 3" key="1">
    <citation type="submission" date="2019-06" db="EMBL/GenBank/DDBJ databases">
        <title>Genome analyses of bacteria isolated from kimchi.</title>
        <authorList>
            <person name="Lee S."/>
            <person name="Ahn S."/>
            <person name="Roh S."/>
        </authorList>
    </citation>
    <scope>NUCLEOTIDE SEQUENCE [LARGE SCALE GENOMIC DNA]</scope>
    <source>
        <strain evidence="2 3">CBA4606</strain>
    </source>
</reference>
<accession>A0A5B8STW1</accession>
<keyword evidence="1" id="KW-1133">Transmembrane helix</keyword>
<name>A0A5B8STW1_9GAMM</name>
<sequence length="65" mass="7528">MKRSQHNERLLAVIAFAAVLFTPPLILIFDQHAADTPSWLPLYLFIAWLAVIALVAWLMERPRDR</sequence>
<keyword evidence="1" id="KW-0812">Transmembrane</keyword>
<keyword evidence="3" id="KW-1185">Reference proteome</keyword>
<dbReference type="AlphaFoldDB" id="A0A5B8STW1"/>
<evidence type="ECO:0000313" key="3">
    <source>
        <dbReference type="Proteomes" id="UP000321272"/>
    </source>
</evidence>
<evidence type="ECO:0000256" key="1">
    <source>
        <dbReference type="SAM" id="Phobius"/>
    </source>
</evidence>